<keyword evidence="1" id="KW-1133">Transmembrane helix</keyword>
<accession>A0A1G9CNX3</accession>
<dbReference type="OrthoDB" id="7030582at2"/>
<feature type="transmembrane region" description="Helical" evidence="1">
    <location>
        <begin position="12"/>
        <end position="40"/>
    </location>
</feature>
<feature type="transmembrane region" description="Helical" evidence="1">
    <location>
        <begin position="73"/>
        <end position="90"/>
    </location>
</feature>
<sequence>MTTRTALTRLDTAARVLAALFGGYAVVYAATAFLSVYLPLARADRVIFAGLACFVLYAGLFIYAFAARSAVRVWLVFAGLGVMLGLAAFLPSEFGVRP</sequence>
<gene>
    <name evidence="2" type="ORF">SAMN05216186_10818</name>
</gene>
<keyword evidence="1" id="KW-0472">Membrane</keyword>
<organism evidence="2 3">
    <name type="scientific">Pseudomonas indica</name>
    <dbReference type="NCBI Taxonomy" id="137658"/>
    <lineage>
        <taxon>Bacteria</taxon>
        <taxon>Pseudomonadati</taxon>
        <taxon>Pseudomonadota</taxon>
        <taxon>Gammaproteobacteria</taxon>
        <taxon>Pseudomonadales</taxon>
        <taxon>Pseudomonadaceae</taxon>
        <taxon>Pseudomonas</taxon>
    </lineage>
</organism>
<dbReference type="RefSeq" id="WP_084336300.1">
    <property type="nucleotide sequence ID" value="NZ_CBKZNZ010000069.1"/>
</dbReference>
<evidence type="ECO:0000313" key="3">
    <source>
        <dbReference type="Proteomes" id="UP000198706"/>
    </source>
</evidence>
<protein>
    <recommendedName>
        <fullName evidence="4">DUF3649 domain-containing protein</fullName>
    </recommendedName>
</protein>
<proteinExistence type="predicted"/>
<evidence type="ECO:0008006" key="4">
    <source>
        <dbReference type="Google" id="ProtNLM"/>
    </source>
</evidence>
<keyword evidence="3" id="KW-1185">Reference proteome</keyword>
<dbReference type="Proteomes" id="UP000198706">
    <property type="component" value="Unassembled WGS sequence"/>
</dbReference>
<reference evidence="2 3" key="1">
    <citation type="submission" date="2016-10" db="EMBL/GenBank/DDBJ databases">
        <authorList>
            <person name="de Groot N.N."/>
        </authorList>
    </citation>
    <scope>NUCLEOTIDE SEQUENCE [LARGE SCALE GENOMIC DNA]</scope>
    <source>
        <strain evidence="2 3">JCM 21544</strain>
    </source>
</reference>
<evidence type="ECO:0000256" key="1">
    <source>
        <dbReference type="SAM" id="Phobius"/>
    </source>
</evidence>
<feature type="transmembrane region" description="Helical" evidence="1">
    <location>
        <begin position="46"/>
        <end position="66"/>
    </location>
</feature>
<keyword evidence="1" id="KW-0812">Transmembrane</keyword>
<evidence type="ECO:0000313" key="2">
    <source>
        <dbReference type="EMBL" id="SDK53391.1"/>
    </source>
</evidence>
<name>A0A1G9CNX3_9PSED</name>
<dbReference type="AlphaFoldDB" id="A0A1G9CNX3"/>
<dbReference type="STRING" id="137658.SAMN05216186_10818"/>
<dbReference type="EMBL" id="FNFD01000008">
    <property type="protein sequence ID" value="SDK53391.1"/>
    <property type="molecule type" value="Genomic_DNA"/>
</dbReference>